<proteinExistence type="predicted"/>
<evidence type="ECO:0000313" key="3">
    <source>
        <dbReference type="EMBL" id="ELZ81016.1"/>
    </source>
</evidence>
<feature type="compositionally biased region" description="Basic and acidic residues" evidence="1">
    <location>
        <begin position="1"/>
        <end position="17"/>
    </location>
</feature>
<keyword evidence="2" id="KW-0812">Transmembrane</keyword>
<evidence type="ECO:0000313" key="4">
    <source>
        <dbReference type="Proteomes" id="UP000011612"/>
    </source>
</evidence>
<dbReference type="Proteomes" id="UP000011612">
    <property type="component" value="Unassembled WGS sequence"/>
</dbReference>
<dbReference type="AlphaFoldDB" id="M0H919"/>
<sequence length="105" mass="11344">MASEHARTGESHARADAEPISSQRQQWRQAARQGLALWGLVVLGWLVVPADHPAQIAVGFGGMYAAILFAVALYFGYRGGETAACVRKVVGCRVGLRRSRCQCDS</sequence>
<dbReference type="RefSeq" id="WP_008327041.1">
    <property type="nucleotide sequence ID" value="NZ_AOLK01000024.1"/>
</dbReference>
<reference evidence="3 4" key="1">
    <citation type="journal article" date="2014" name="PLoS Genet.">
        <title>Phylogenetically driven sequencing of extremely halophilic archaea reveals strategies for static and dynamic osmo-response.</title>
        <authorList>
            <person name="Becker E.A."/>
            <person name="Seitzer P.M."/>
            <person name="Tritt A."/>
            <person name="Larsen D."/>
            <person name="Krusor M."/>
            <person name="Yao A.I."/>
            <person name="Wu D."/>
            <person name="Madern D."/>
            <person name="Eisen J.A."/>
            <person name="Darling A.E."/>
            <person name="Facciotti M.T."/>
        </authorList>
    </citation>
    <scope>NUCLEOTIDE SEQUENCE [LARGE SCALE GENOMIC DNA]</scope>
    <source>
        <strain evidence="3 4">ATCC BAA-1513</strain>
    </source>
</reference>
<dbReference type="EMBL" id="AOLK01000024">
    <property type="protein sequence ID" value="ELZ81016.1"/>
    <property type="molecule type" value="Genomic_DNA"/>
</dbReference>
<keyword evidence="4" id="KW-1185">Reference proteome</keyword>
<organism evidence="3 4">
    <name type="scientific">Haloferax elongans ATCC BAA-1513</name>
    <dbReference type="NCBI Taxonomy" id="1230453"/>
    <lineage>
        <taxon>Archaea</taxon>
        <taxon>Methanobacteriati</taxon>
        <taxon>Methanobacteriota</taxon>
        <taxon>Stenosarchaea group</taxon>
        <taxon>Halobacteria</taxon>
        <taxon>Halobacteriales</taxon>
        <taxon>Haloferacaceae</taxon>
        <taxon>Haloferax</taxon>
    </lineage>
</organism>
<name>M0H919_HALEO</name>
<gene>
    <name evidence="3" type="ORF">C453_18805</name>
</gene>
<accession>M0H919</accession>
<feature type="transmembrane region" description="Helical" evidence="2">
    <location>
        <begin position="30"/>
        <end position="48"/>
    </location>
</feature>
<feature type="region of interest" description="Disordered" evidence="1">
    <location>
        <begin position="1"/>
        <end position="24"/>
    </location>
</feature>
<protein>
    <submittedName>
        <fullName evidence="3">Uncharacterized protein</fullName>
    </submittedName>
</protein>
<comment type="caution">
    <text evidence="3">The sequence shown here is derived from an EMBL/GenBank/DDBJ whole genome shotgun (WGS) entry which is preliminary data.</text>
</comment>
<evidence type="ECO:0000256" key="2">
    <source>
        <dbReference type="SAM" id="Phobius"/>
    </source>
</evidence>
<keyword evidence="2" id="KW-1133">Transmembrane helix</keyword>
<evidence type="ECO:0000256" key="1">
    <source>
        <dbReference type="SAM" id="MobiDB-lite"/>
    </source>
</evidence>
<keyword evidence="2" id="KW-0472">Membrane</keyword>
<feature type="transmembrane region" description="Helical" evidence="2">
    <location>
        <begin position="54"/>
        <end position="77"/>
    </location>
</feature>